<reference evidence="1" key="2">
    <citation type="journal article" date="2022" name="Res Sq">
        <title>Comparative Genomics Reveals Insights into the Divergent Evolution of Astigmatic Mites and Household Pest Adaptations.</title>
        <authorList>
            <person name="Xiong Q."/>
            <person name="Wan A.T.-Y."/>
            <person name="Liu X.-Y."/>
            <person name="Fung C.S.-H."/>
            <person name="Xiao X."/>
            <person name="Malainual N."/>
            <person name="Hou J."/>
            <person name="Wang L."/>
            <person name="Wang M."/>
            <person name="Yang K."/>
            <person name="Cui Y."/>
            <person name="Leung E."/>
            <person name="Nong W."/>
            <person name="Shin S.-K."/>
            <person name="Au S."/>
            <person name="Jeong K.Y."/>
            <person name="Chew F.T."/>
            <person name="Hui J."/>
            <person name="Leung T.F."/>
            <person name="Tungtrongchitr A."/>
            <person name="Zhong N."/>
            <person name="Liu Z."/>
            <person name="Tsui S."/>
        </authorList>
    </citation>
    <scope>NUCLEOTIDE SEQUENCE</scope>
    <source>
        <strain evidence="1">Derf</strain>
        <tissue evidence="1">Whole organism</tissue>
    </source>
</reference>
<evidence type="ECO:0000313" key="2">
    <source>
        <dbReference type="Proteomes" id="UP000790347"/>
    </source>
</evidence>
<dbReference type="AlphaFoldDB" id="A0A922I6Y2"/>
<name>A0A922I6Y2_DERFA</name>
<comment type="caution">
    <text evidence="1">The sequence shown here is derived from an EMBL/GenBank/DDBJ whole genome shotgun (WGS) entry which is preliminary data.</text>
</comment>
<proteinExistence type="predicted"/>
<dbReference type="EMBL" id="ASGP02000002">
    <property type="protein sequence ID" value="KAH9522418.1"/>
    <property type="molecule type" value="Genomic_DNA"/>
</dbReference>
<protein>
    <submittedName>
        <fullName evidence="1">Uncharacterized protein</fullName>
    </submittedName>
</protein>
<keyword evidence="2" id="KW-1185">Reference proteome</keyword>
<feature type="non-terminal residue" evidence="1">
    <location>
        <position position="1"/>
    </location>
</feature>
<evidence type="ECO:0000313" key="1">
    <source>
        <dbReference type="EMBL" id="KAH9522418.1"/>
    </source>
</evidence>
<gene>
    <name evidence="1" type="ORF">DERF_005991</name>
</gene>
<reference evidence="1" key="1">
    <citation type="submission" date="2013-05" db="EMBL/GenBank/DDBJ databases">
        <authorList>
            <person name="Yim A.K.Y."/>
            <person name="Chan T.F."/>
            <person name="Ji K.M."/>
            <person name="Liu X.Y."/>
            <person name="Zhou J.W."/>
            <person name="Li R.Q."/>
            <person name="Yang K.Y."/>
            <person name="Li J."/>
            <person name="Li M."/>
            <person name="Law P.T.W."/>
            <person name="Wu Y.L."/>
            <person name="Cai Z.L."/>
            <person name="Qin H."/>
            <person name="Bao Y."/>
            <person name="Leung R.K.K."/>
            <person name="Ng P.K.S."/>
            <person name="Zou J."/>
            <person name="Zhong X.J."/>
            <person name="Ran P.X."/>
            <person name="Zhong N.S."/>
            <person name="Liu Z.G."/>
            <person name="Tsui S.K.W."/>
        </authorList>
    </citation>
    <scope>NUCLEOTIDE SEQUENCE</scope>
    <source>
        <strain evidence="1">Derf</strain>
        <tissue evidence="1">Whole organism</tissue>
    </source>
</reference>
<sequence length="87" mass="10043">MVKIKLPAKSYNCITRLVSRINPNNNDDDDNMAMRVFIELNNQNQNLSLHKSILFAICYISTRNIFEIKDSESIHHSSIENCCDTIL</sequence>
<dbReference type="Proteomes" id="UP000790347">
    <property type="component" value="Unassembled WGS sequence"/>
</dbReference>
<accession>A0A922I6Y2</accession>
<organism evidence="1 2">
    <name type="scientific">Dermatophagoides farinae</name>
    <name type="common">American house dust mite</name>
    <dbReference type="NCBI Taxonomy" id="6954"/>
    <lineage>
        <taxon>Eukaryota</taxon>
        <taxon>Metazoa</taxon>
        <taxon>Ecdysozoa</taxon>
        <taxon>Arthropoda</taxon>
        <taxon>Chelicerata</taxon>
        <taxon>Arachnida</taxon>
        <taxon>Acari</taxon>
        <taxon>Acariformes</taxon>
        <taxon>Sarcoptiformes</taxon>
        <taxon>Astigmata</taxon>
        <taxon>Psoroptidia</taxon>
        <taxon>Analgoidea</taxon>
        <taxon>Pyroglyphidae</taxon>
        <taxon>Dermatophagoidinae</taxon>
        <taxon>Dermatophagoides</taxon>
    </lineage>
</organism>